<keyword evidence="10" id="KW-1185">Reference proteome</keyword>
<evidence type="ECO:0000256" key="3">
    <source>
        <dbReference type="ARBA" id="ARBA00022723"/>
    </source>
</evidence>
<dbReference type="GO" id="GO:0046872">
    <property type="term" value="F:metal ion binding"/>
    <property type="evidence" value="ECO:0007669"/>
    <property type="project" value="UniProtKB-KW"/>
</dbReference>
<dbReference type="AlphaFoldDB" id="A0A518IM90"/>
<evidence type="ECO:0000313" key="10">
    <source>
        <dbReference type="Proteomes" id="UP000316770"/>
    </source>
</evidence>
<dbReference type="PANTHER" id="PTHR42683">
    <property type="entry name" value="ALDEHYDE REDUCTASE"/>
    <property type="match status" value="1"/>
</dbReference>
<dbReference type="Pfam" id="PF08240">
    <property type="entry name" value="ADH_N"/>
    <property type="match status" value="1"/>
</dbReference>
<dbReference type="Gene3D" id="3.40.50.720">
    <property type="entry name" value="NAD(P)-binding Rossmann-like Domain"/>
    <property type="match status" value="1"/>
</dbReference>
<dbReference type="FunFam" id="3.40.50.720:FF:000022">
    <property type="entry name" value="Cinnamyl alcohol dehydrogenase"/>
    <property type="match status" value="1"/>
</dbReference>
<evidence type="ECO:0000256" key="1">
    <source>
        <dbReference type="ARBA" id="ARBA00001947"/>
    </source>
</evidence>
<evidence type="ECO:0000313" key="9">
    <source>
        <dbReference type="EMBL" id="QDV54201.1"/>
    </source>
</evidence>
<evidence type="ECO:0000256" key="4">
    <source>
        <dbReference type="ARBA" id="ARBA00022833"/>
    </source>
</evidence>
<keyword evidence="4" id="KW-0862">Zinc</keyword>
<proteinExistence type="inferred from homology"/>
<evidence type="ECO:0000259" key="8">
    <source>
        <dbReference type="SMART" id="SM00829"/>
    </source>
</evidence>
<dbReference type="SUPFAM" id="SSF51735">
    <property type="entry name" value="NAD(P)-binding Rossmann-fold domains"/>
    <property type="match status" value="1"/>
</dbReference>
<dbReference type="RefSeq" id="WP_145281690.1">
    <property type="nucleotide sequence ID" value="NZ_CP036318.1"/>
</dbReference>
<dbReference type="Gene3D" id="3.90.180.10">
    <property type="entry name" value="Medium-chain alcohol dehydrogenases, catalytic domain"/>
    <property type="match status" value="1"/>
</dbReference>
<dbReference type="EMBL" id="CP036318">
    <property type="protein sequence ID" value="QDV54201.1"/>
    <property type="molecule type" value="Genomic_DNA"/>
</dbReference>
<dbReference type="InterPro" id="IPR013149">
    <property type="entry name" value="ADH-like_C"/>
</dbReference>
<dbReference type="CDD" id="cd05283">
    <property type="entry name" value="CAD1"/>
    <property type="match status" value="1"/>
</dbReference>
<keyword evidence="3" id="KW-0479">Metal-binding</keyword>
<dbReference type="InterPro" id="IPR020843">
    <property type="entry name" value="ER"/>
</dbReference>
<dbReference type="InterPro" id="IPR013154">
    <property type="entry name" value="ADH-like_N"/>
</dbReference>
<dbReference type="SUPFAM" id="SSF50129">
    <property type="entry name" value="GroES-like"/>
    <property type="match status" value="1"/>
</dbReference>
<name>A0A518IM90_9BACT</name>
<comment type="cofactor">
    <cofactor evidence="1">
        <name>Zn(2+)</name>
        <dbReference type="ChEBI" id="CHEBI:29105"/>
    </cofactor>
</comment>
<gene>
    <name evidence="9" type="primary">ahr</name>
    <name evidence="9" type="ORF">Mal33_01500</name>
</gene>
<accession>A0A518IM90</accession>
<dbReference type="SMART" id="SM00829">
    <property type="entry name" value="PKS_ER"/>
    <property type="match status" value="1"/>
</dbReference>
<evidence type="ECO:0000256" key="7">
    <source>
        <dbReference type="ARBA" id="ARBA00024074"/>
    </source>
</evidence>
<reference evidence="9 10" key="1">
    <citation type="submission" date="2019-02" db="EMBL/GenBank/DDBJ databases">
        <title>Deep-cultivation of Planctomycetes and their phenomic and genomic characterization uncovers novel biology.</title>
        <authorList>
            <person name="Wiegand S."/>
            <person name="Jogler M."/>
            <person name="Boedeker C."/>
            <person name="Pinto D."/>
            <person name="Vollmers J."/>
            <person name="Rivas-Marin E."/>
            <person name="Kohn T."/>
            <person name="Peeters S.H."/>
            <person name="Heuer A."/>
            <person name="Rast P."/>
            <person name="Oberbeckmann S."/>
            <person name="Bunk B."/>
            <person name="Jeske O."/>
            <person name="Meyerdierks A."/>
            <person name="Storesund J.E."/>
            <person name="Kallscheuer N."/>
            <person name="Luecker S."/>
            <person name="Lage O.M."/>
            <person name="Pohl T."/>
            <person name="Merkel B.J."/>
            <person name="Hornburger P."/>
            <person name="Mueller R.-W."/>
            <person name="Bruemmer F."/>
            <person name="Labrenz M."/>
            <person name="Spormann A.M."/>
            <person name="Op den Camp H."/>
            <person name="Overmann J."/>
            <person name="Amann R."/>
            <person name="Jetten M.S.M."/>
            <person name="Mascher T."/>
            <person name="Medema M.H."/>
            <person name="Devos D.P."/>
            <person name="Kaster A.-K."/>
            <person name="Ovreas L."/>
            <person name="Rohde M."/>
            <person name="Galperin M.Y."/>
            <person name="Jogler C."/>
        </authorList>
    </citation>
    <scope>NUCLEOTIDE SEQUENCE [LARGE SCALE GENOMIC DNA]</scope>
    <source>
        <strain evidence="9 10">Mal33</strain>
    </source>
</reference>
<comment type="similarity">
    <text evidence="2">Belongs to the zinc-containing alcohol dehydrogenase family.</text>
</comment>
<dbReference type="InterPro" id="IPR036291">
    <property type="entry name" value="NAD(P)-bd_dom_sf"/>
</dbReference>
<dbReference type="EC" id="1.1.1.2" evidence="7"/>
<dbReference type="FunFam" id="3.90.180.10:FF:000018">
    <property type="entry name" value="NAD(P)-dependent alcohol dehydrogenase"/>
    <property type="match status" value="1"/>
</dbReference>
<evidence type="ECO:0000256" key="5">
    <source>
        <dbReference type="ARBA" id="ARBA00022857"/>
    </source>
</evidence>
<sequence>MTTIHAYAATKPGGLFELFDYDAGDVGPDDVEIQVESCGICHSDLSMLDNDWQITQFPFVGGHEVIGRVVALGSHTLGLAEGDLVGLGWTSRSCMHCDECLSGAQNLCRDARGTITHQHGGFADRVRCHWGWANKIPEGVDAASAGPLLCGGVTVFSPLVQHSLSPTARVGVVGIGGLGHMALQFCDAWGCDVTAISRGRSKEEEARKLGADHFVATEEDPKLQSQAGRFDLILNTTNAALPWDAYIAALAPGGVLHTVGAAAKVEASVSPMIMGQKSFSASPTGSIVTTRSMLDFAARHKITPMTEVYSMSDINEAFEKLRNGSPRYRLVLTA</sequence>
<protein>
    <recommendedName>
        <fullName evidence="7">alcohol dehydrogenase (NADP(+))</fullName>
        <ecNumber evidence="7">1.1.1.2</ecNumber>
    </recommendedName>
</protein>
<keyword evidence="6 9" id="KW-0560">Oxidoreductase</keyword>
<evidence type="ECO:0000256" key="2">
    <source>
        <dbReference type="ARBA" id="ARBA00008072"/>
    </source>
</evidence>
<feature type="domain" description="Enoyl reductase (ER)" evidence="8">
    <location>
        <begin position="14"/>
        <end position="332"/>
    </location>
</feature>
<evidence type="ECO:0000256" key="6">
    <source>
        <dbReference type="ARBA" id="ARBA00023002"/>
    </source>
</evidence>
<keyword evidence="5" id="KW-0521">NADP</keyword>
<dbReference type="InterPro" id="IPR011032">
    <property type="entry name" value="GroES-like_sf"/>
</dbReference>
<dbReference type="Pfam" id="PF00107">
    <property type="entry name" value="ADH_zinc_N"/>
    <property type="match status" value="1"/>
</dbReference>
<dbReference type="GO" id="GO:0008106">
    <property type="term" value="F:alcohol dehydrogenase (NADP+) activity"/>
    <property type="evidence" value="ECO:0007669"/>
    <property type="project" value="UniProtKB-EC"/>
</dbReference>
<dbReference type="InterPro" id="IPR047109">
    <property type="entry name" value="CAD-like"/>
</dbReference>
<organism evidence="9 10">
    <name type="scientific">Rosistilla oblonga</name>
    <dbReference type="NCBI Taxonomy" id="2527990"/>
    <lineage>
        <taxon>Bacteria</taxon>
        <taxon>Pseudomonadati</taxon>
        <taxon>Planctomycetota</taxon>
        <taxon>Planctomycetia</taxon>
        <taxon>Pirellulales</taxon>
        <taxon>Pirellulaceae</taxon>
        <taxon>Rosistilla</taxon>
    </lineage>
</organism>
<dbReference type="Proteomes" id="UP000316770">
    <property type="component" value="Chromosome"/>
</dbReference>